<evidence type="ECO:0000259" key="1">
    <source>
        <dbReference type="Pfam" id="PF16220"/>
    </source>
</evidence>
<organism evidence="2 3">
    <name type="scientific">Halopseudomonas laoshanensis</name>
    <dbReference type="NCBI Taxonomy" id="2268758"/>
    <lineage>
        <taxon>Bacteria</taxon>
        <taxon>Pseudomonadati</taxon>
        <taxon>Pseudomonadota</taxon>
        <taxon>Gammaproteobacteria</taxon>
        <taxon>Pseudomonadales</taxon>
        <taxon>Pseudomonadaceae</taxon>
        <taxon>Halopseudomonas</taxon>
    </lineage>
</organism>
<name>A0A7V7KX25_9GAMM</name>
<dbReference type="RefSeq" id="WP_149332869.1">
    <property type="nucleotide sequence ID" value="NZ_QOVF01000003.1"/>
</dbReference>
<reference evidence="2 3" key="1">
    <citation type="submission" date="2018-07" db="EMBL/GenBank/DDBJ databases">
        <title>Pseudomonas laoshanensis sp. nov., isolated from soil.</title>
        <authorList>
            <person name="Sun J."/>
            <person name="Yu L."/>
            <person name="Wang M."/>
            <person name="Zhang C."/>
        </authorList>
    </citation>
    <scope>NUCLEOTIDE SEQUENCE [LARGE SCALE GENOMIC DNA]</scope>
    <source>
        <strain evidence="2 3">Y22</strain>
    </source>
</reference>
<sequence>MSSFDDNHEISDQMLERVIAWAVALGAEGADDCTRHAFELWLQEQPLHRVAWNRLQVVEREFGGLATRRGKSAWTSTLSHYFLRVCNARSA</sequence>
<gene>
    <name evidence="2" type="ORF">DT594_11915</name>
</gene>
<dbReference type="Proteomes" id="UP000463138">
    <property type="component" value="Unassembled WGS sequence"/>
</dbReference>
<dbReference type="InterPro" id="IPR032623">
    <property type="entry name" value="FecR_N"/>
</dbReference>
<dbReference type="OrthoDB" id="1099576at2"/>
<dbReference type="Pfam" id="PF16220">
    <property type="entry name" value="DUF4880"/>
    <property type="match status" value="1"/>
</dbReference>
<dbReference type="AlphaFoldDB" id="A0A7V7KX25"/>
<evidence type="ECO:0000313" key="2">
    <source>
        <dbReference type="EMBL" id="KAA0694017.1"/>
    </source>
</evidence>
<comment type="caution">
    <text evidence="2">The sequence shown here is derived from an EMBL/GenBank/DDBJ whole genome shotgun (WGS) entry which is preliminary data.</text>
</comment>
<proteinExistence type="predicted"/>
<feature type="domain" description="FecR N-terminal" evidence="1">
    <location>
        <begin position="19"/>
        <end position="56"/>
    </location>
</feature>
<keyword evidence="3" id="KW-1185">Reference proteome</keyword>
<evidence type="ECO:0000313" key="3">
    <source>
        <dbReference type="Proteomes" id="UP000463138"/>
    </source>
</evidence>
<protein>
    <submittedName>
        <fullName evidence="2">FecR/PupR family sigma factor regulator</fullName>
    </submittedName>
</protein>
<accession>A0A7V7KX25</accession>
<dbReference type="EMBL" id="QOVF01000003">
    <property type="protein sequence ID" value="KAA0694017.1"/>
    <property type="molecule type" value="Genomic_DNA"/>
</dbReference>